<evidence type="ECO:0000313" key="1">
    <source>
        <dbReference type="EMBL" id="ROR41150.1"/>
    </source>
</evidence>
<accession>A0AAJ4UYM9</accession>
<proteinExistence type="predicted"/>
<dbReference type="Proteomes" id="UP000272781">
    <property type="component" value="Unassembled WGS sequence"/>
</dbReference>
<sequence length="40" mass="5067">MKREDIAFGIWRDRKIEINTLRKKRFWIKIKDINKCVEFK</sequence>
<gene>
    <name evidence="1" type="ORF">EDC58_0634</name>
</gene>
<organism evidence="1 2">
    <name type="scientific">Caminibacter pacificus</name>
    <dbReference type="NCBI Taxonomy" id="1424653"/>
    <lineage>
        <taxon>Bacteria</taxon>
        <taxon>Pseudomonadati</taxon>
        <taxon>Campylobacterota</taxon>
        <taxon>Epsilonproteobacteria</taxon>
        <taxon>Nautiliales</taxon>
        <taxon>Nautiliaceae</taxon>
        <taxon>Caminibacter</taxon>
    </lineage>
</organism>
<reference evidence="1 2" key="1">
    <citation type="submission" date="2018-11" db="EMBL/GenBank/DDBJ databases">
        <title>Genomic Encyclopedia of Type Strains, Phase IV (KMG-IV): sequencing the most valuable type-strain genomes for metagenomic binning, comparative biology and taxonomic classification.</title>
        <authorList>
            <person name="Goeker M."/>
        </authorList>
    </citation>
    <scope>NUCLEOTIDE SEQUENCE [LARGE SCALE GENOMIC DNA]</scope>
    <source>
        <strain evidence="1 2">DSM 27783</strain>
    </source>
</reference>
<evidence type="ECO:0000313" key="2">
    <source>
        <dbReference type="Proteomes" id="UP000272781"/>
    </source>
</evidence>
<dbReference type="EMBL" id="RJVK01000001">
    <property type="protein sequence ID" value="ROR41150.1"/>
    <property type="molecule type" value="Genomic_DNA"/>
</dbReference>
<protein>
    <submittedName>
        <fullName evidence="1">Uncharacterized protein</fullName>
    </submittedName>
</protein>
<name>A0AAJ4UYM9_9BACT</name>
<comment type="caution">
    <text evidence="1">The sequence shown here is derived from an EMBL/GenBank/DDBJ whole genome shotgun (WGS) entry which is preliminary data.</text>
</comment>
<dbReference type="AlphaFoldDB" id="A0AAJ4UYM9"/>